<dbReference type="InterPro" id="IPR051158">
    <property type="entry name" value="Metallophosphoesterase_sf"/>
</dbReference>
<dbReference type="KEGG" id="cex:CSE_06150"/>
<keyword evidence="5" id="KW-1185">Reference proteome</keyword>
<dbReference type="GO" id="GO:0009245">
    <property type="term" value="P:lipid A biosynthetic process"/>
    <property type="evidence" value="ECO:0007669"/>
    <property type="project" value="TreeGrafter"/>
</dbReference>
<reference evidence="4 5" key="1">
    <citation type="submission" date="2011-01" db="EMBL/GenBank/DDBJ databases">
        <title>Whole genome sequence of Caldisericum exile AZM16c01.</title>
        <authorList>
            <person name="Narita-Yamada S."/>
            <person name="Kawakoshi A."/>
            <person name="Nakamura S."/>
            <person name="Sasagawa M."/>
            <person name="Fukada J."/>
            <person name="Sekine M."/>
            <person name="Kato Y."/>
            <person name="Fukai R."/>
            <person name="Sasaki K."/>
            <person name="Hanamaki A."/>
            <person name="Narita H."/>
            <person name="Konno Y."/>
            <person name="Mori K."/>
            <person name="Yamazaki S."/>
            <person name="Suzuki K."/>
            <person name="Fujita N."/>
        </authorList>
    </citation>
    <scope>NUCLEOTIDE SEQUENCE [LARGE SCALE GENOMIC DNA]</scope>
    <source>
        <strain evidence="5">DSM 21853 / NBRC 104410 / AZM16c01</strain>
    </source>
</reference>
<dbReference type="AlphaFoldDB" id="A0A7U6GE72"/>
<dbReference type="CDD" id="cd07385">
    <property type="entry name" value="MPP_YkuE_C"/>
    <property type="match status" value="1"/>
</dbReference>
<evidence type="ECO:0000256" key="1">
    <source>
        <dbReference type="ARBA" id="ARBA00022723"/>
    </source>
</evidence>
<evidence type="ECO:0000313" key="4">
    <source>
        <dbReference type="EMBL" id="BAL80741.1"/>
    </source>
</evidence>
<dbReference type="RefSeq" id="WP_014453145.1">
    <property type="nucleotide sequence ID" value="NC_017096.1"/>
</dbReference>
<evidence type="ECO:0000256" key="2">
    <source>
        <dbReference type="ARBA" id="ARBA00022801"/>
    </source>
</evidence>
<keyword evidence="2 4" id="KW-0378">Hydrolase</keyword>
<dbReference type="GO" id="GO:0008758">
    <property type="term" value="F:UDP-2,3-diacylglucosamine hydrolase activity"/>
    <property type="evidence" value="ECO:0007669"/>
    <property type="project" value="TreeGrafter"/>
</dbReference>
<dbReference type="EMBL" id="AP012051">
    <property type="protein sequence ID" value="BAL80741.1"/>
    <property type="molecule type" value="Genomic_DNA"/>
</dbReference>
<accession>A0A7U6GE72</accession>
<dbReference type="Proteomes" id="UP000004793">
    <property type="component" value="Chromosome"/>
</dbReference>
<dbReference type="Pfam" id="PF00149">
    <property type="entry name" value="Metallophos"/>
    <property type="match status" value="1"/>
</dbReference>
<dbReference type="InterPro" id="IPR029052">
    <property type="entry name" value="Metallo-depent_PP-like"/>
</dbReference>
<sequence length="266" mass="30151">MRYIVILLISAIIIYGFFIEPNVIKITNIEYTSSKIEDSLNNFTIVHISDLHIKDYGVKEQFVVKSLITIKPNMVVFTGDFIDDKKYLETLNQFLSAFRLSYEGPAFAVLGNWDYESSANAIEKLLNDYNITLLKNENTYYTFNSSSFYVIGVDDPITGHDDLDSALFRVNLNKFTLVLSHAPDIVTKFSSNLKFDLVLCGHTHGGQIGVPFISKKLAPTTTEYIKGLYNTQFGTIYVNRGIGTSVFKFRFLCPPELTVIKLKSEK</sequence>
<dbReference type="SUPFAM" id="SSF56300">
    <property type="entry name" value="Metallo-dependent phosphatases"/>
    <property type="match status" value="1"/>
</dbReference>
<dbReference type="PANTHER" id="PTHR31302">
    <property type="entry name" value="TRANSMEMBRANE PROTEIN WITH METALLOPHOSPHOESTERASE DOMAIN-RELATED"/>
    <property type="match status" value="1"/>
</dbReference>
<evidence type="ECO:0000259" key="3">
    <source>
        <dbReference type="Pfam" id="PF00149"/>
    </source>
</evidence>
<dbReference type="InterPro" id="IPR004843">
    <property type="entry name" value="Calcineurin-like_PHP"/>
</dbReference>
<dbReference type="PANTHER" id="PTHR31302:SF31">
    <property type="entry name" value="PHOSPHODIESTERASE YAEI"/>
    <property type="match status" value="1"/>
</dbReference>
<name>A0A7U6GE72_CALEA</name>
<feature type="domain" description="Calcineurin-like phosphoesterase" evidence="3">
    <location>
        <begin position="44"/>
        <end position="205"/>
    </location>
</feature>
<keyword evidence="1" id="KW-0479">Metal-binding</keyword>
<dbReference type="GO" id="GO:0016020">
    <property type="term" value="C:membrane"/>
    <property type="evidence" value="ECO:0007669"/>
    <property type="project" value="GOC"/>
</dbReference>
<proteinExistence type="predicted"/>
<evidence type="ECO:0000313" key="5">
    <source>
        <dbReference type="Proteomes" id="UP000004793"/>
    </source>
</evidence>
<dbReference type="OrthoDB" id="9780884at2"/>
<gene>
    <name evidence="4" type="ordered locus">CSE_06150</name>
</gene>
<dbReference type="Gene3D" id="3.60.21.10">
    <property type="match status" value="1"/>
</dbReference>
<organism evidence="4 5">
    <name type="scientific">Caldisericum exile (strain DSM 21853 / NBRC 104410 / AZM16c01)</name>
    <dbReference type="NCBI Taxonomy" id="511051"/>
    <lineage>
        <taxon>Bacteria</taxon>
        <taxon>Pseudomonadati</taxon>
        <taxon>Caldisericota/Cryosericota group</taxon>
        <taxon>Caldisericota</taxon>
        <taxon>Caldisericia</taxon>
        <taxon>Caldisericales</taxon>
        <taxon>Caldisericaceae</taxon>
        <taxon>Caldisericum</taxon>
    </lineage>
</organism>
<dbReference type="GO" id="GO:0046872">
    <property type="term" value="F:metal ion binding"/>
    <property type="evidence" value="ECO:0007669"/>
    <property type="project" value="UniProtKB-KW"/>
</dbReference>
<protein>
    <submittedName>
        <fullName evidence="4">Hydrolase</fullName>
    </submittedName>
</protein>